<keyword evidence="1 2" id="KW-0175">Coiled coil</keyword>
<evidence type="ECO:0000256" key="2">
    <source>
        <dbReference type="SAM" id="Coils"/>
    </source>
</evidence>
<evidence type="ECO:0000313" key="6">
    <source>
        <dbReference type="Proteomes" id="UP001558652"/>
    </source>
</evidence>
<feature type="coiled-coil region" evidence="2">
    <location>
        <begin position="390"/>
        <end position="431"/>
    </location>
</feature>
<keyword evidence="6" id="KW-1185">Reference proteome</keyword>
<evidence type="ECO:0000313" key="5">
    <source>
        <dbReference type="EMBL" id="KAL1137727.1"/>
    </source>
</evidence>
<protein>
    <recommendedName>
        <fullName evidence="4">Cilia- and flagella-associated protein 58 central coiled coil domain-containing protein</fullName>
    </recommendedName>
</protein>
<feature type="coiled-coil region" evidence="2">
    <location>
        <begin position="251"/>
        <end position="342"/>
    </location>
</feature>
<feature type="region of interest" description="Disordered" evidence="3">
    <location>
        <begin position="1"/>
        <end position="51"/>
    </location>
</feature>
<proteinExistence type="predicted"/>
<dbReference type="Pfam" id="PF21771">
    <property type="entry name" value="CFAP58_CC"/>
    <property type="match status" value="1"/>
</dbReference>
<sequence>MAISRNRFRPMNLDQETKYHGSIGRGEAEDEAYQSPNRTAQRRSDRKGVNSQKFGSRFSATFNSIPLLALKISVNVCSGEPGYWTLSESREVFFKPKQLMPSGILRPVAASYYEEGISKRYAKYIDAAGDFDEKYYTYLRKIQVMVRKVNSEKDALSIELKRVKEALKMSRLTVEKMDEKEAKLEETIEKSEKENVALQKEIDRLVTNNGLLATQLDRRSTELSLMYDKIDVMQAVLGRGEEQYNQRLDDIKILKLEIKKIRNEKELLKRSFTNMADLRKEIYHLNRDLLNERQKCQTLEEEMQSPINFHRWRMLEGTDPEKKELIDKAQALQKRVTKLVDQDAENKFQIKNLTELYNSAVSGLKKMPGLEAKNEQEKARHLIKDKDTQLKVLASEMKVCEEQLEQYKVEVKNLKKEMNEVKKKYFALTHAMNFQLRSMLKRNAATRPSIDTPSESNGSYHKFSLLPPSAEYGPSVPLYVRLVDYKSLKQRKIPDALIKIIKLKEDKRKQKEAEDNCEKRRNEEQSKLEKLAMGGGFSLVLADKRARKSGLDAMLRPKSR</sequence>
<dbReference type="Proteomes" id="UP001558652">
    <property type="component" value="Unassembled WGS sequence"/>
</dbReference>
<dbReference type="PANTHER" id="PTHR32083">
    <property type="entry name" value="CILIA AND FLAGELLA-ASSOCIATED PROTEIN 58-RELATED"/>
    <property type="match status" value="1"/>
</dbReference>
<accession>A0ABD0YZX0</accession>
<name>A0ABD0YZX0_9HEMI</name>
<feature type="domain" description="Cilia- and flagella-associated protein 58 central coiled coil" evidence="4">
    <location>
        <begin position="139"/>
        <end position="270"/>
    </location>
</feature>
<feature type="coiled-coil region" evidence="2">
    <location>
        <begin position="146"/>
        <end position="208"/>
    </location>
</feature>
<dbReference type="PANTHER" id="PTHR32083:SF0">
    <property type="entry name" value="CILIA AND FLAGELLA-ASSOCIATED PROTEIN 58"/>
    <property type="match status" value="1"/>
</dbReference>
<dbReference type="InterPro" id="IPR049270">
    <property type="entry name" value="CFAP58_CC"/>
</dbReference>
<evidence type="ECO:0000256" key="3">
    <source>
        <dbReference type="SAM" id="MobiDB-lite"/>
    </source>
</evidence>
<reference evidence="5 6" key="1">
    <citation type="submission" date="2024-07" db="EMBL/GenBank/DDBJ databases">
        <title>Chromosome-level genome assembly of the water stick insect Ranatra chinensis (Heteroptera: Nepidae).</title>
        <authorList>
            <person name="Liu X."/>
        </authorList>
    </citation>
    <scope>NUCLEOTIDE SEQUENCE [LARGE SCALE GENOMIC DNA]</scope>
    <source>
        <strain evidence="5">Cailab_2021Rc</strain>
        <tissue evidence="5">Muscle</tissue>
    </source>
</reference>
<evidence type="ECO:0000256" key="1">
    <source>
        <dbReference type="ARBA" id="ARBA00023054"/>
    </source>
</evidence>
<dbReference type="AlphaFoldDB" id="A0ABD0YZX0"/>
<dbReference type="EMBL" id="JBFDAA010000004">
    <property type="protein sequence ID" value="KAL1137727.1"/>
    <property type="molecule type" value="Genomic_DNA"/>
</dbReference>
<organism evidence="5 6">
    <name type="scientific">Ranatra chinensis</name>
    <dbReference type="NCBI Taxonomy" id="642074"/>
    <lineage>
        <taxon>Eukaryota</taxon>
        <taxon>Metazoa</taxon>
        <taxon>Ecdysozoa</taxon>
        <taxon>Arthropoda</taxon>
        <taxon>Hexapoda</taxon>
        <taxon>Insecta</taxon>
        <taxon>Pterygota</taxon>
        <taxon>Neoptera</taxon>
        <taxon>Paraneoptera</taxon>
        <taxon>Hemiptera</taxon>
        <taxon>Heteroptera</taxon>
        <taxon>Panheteroptera</taxon>
        <taxon>Nepomorpha</taxon>
        <taxon>Nepidae</taxon>
        <taxon>Ranatrinae</taxon>
        <taxon>Ranatra</taxon>
    </lineage>
</organism>
<gene>
    <name evidence="5" type="ORF">AAG570_009423</name>
</gene>
<evidence type="ECO:0000259" key="4">
    <source>
        <dbReference type="Pfam" id="PF21771"/>
    </source>
</evidence>
<comment type="caution">
    <text evidence="5">The sequence shown here is derived from an EMBL/GenBank/DDBJ whole genome shotgun (WGS) entry which is preliminary data.</text>
</comment>